<keyword evidence="2" id="KW-0813">Transport</keyword>
<dbReference type="SMART" id="SM00100">
    <property type="entry name" value="cNMP"/>
    <property type="match status" value="1"/>
</dbReference>
<dbReference type="Proteomes" id="UP001165082">
    <property type="component" value="Unassembled WGS sequence"/>
</dbReference>
<dbReference type="Gene3D" id="2.60.120.10">
    <property type="entry name" value="Jelly Rolls"/>
    <property type="match status" value="1"/>
</dbReference>
<dbReference type="GO" id="GO:0015386">
    <property type="term" value="F:potassium:proton antiporter activity"/>
    <property type="evidence" value="ECO:0007669"/>
    <property type="project" value="TreeGrafter"/>
</dbReference>
<dbReference type="SUPFAM" id="SSF51206">
    <property type="entry name" value="cAMP-binding domain-like"/>
    <property type="match status" value="1"/>
</dbReference>
<feature type="domain" description="Cyclic nucleotide-binding" evidence="12">
    <location>
        <begin position="671"/>
        <end position="774"/>
    </location>
</feature>
<sequence length="1166" mass="130197">MADIDAHLLLYLFLPPLIYESAYNVNEVHFHKIAVAAVNYAVFGLLVATVVTGGVISLLYPEWEWFQVGLLGALLSATDPVAVVALLKQVGTGSLLDTLIEAESLLNDGTAMVVFTVLFEAVKLNKMETGVGAIFLKFVQMAIGGPIFGVFMGYVCSTWIGKIFNEAEVEVSITLCAAYLTFFIGEYFLGLSGVLAVVACGIYMGNRGDTQVSPEVEGFLKEFWELLGYIANTCIFTLTGVIIAYNRMWSTIEYIDYLYAAIIYFTIMLSRFLIFSTINFFMSIAGLYVPLKEETYICCWGALRGAVGLALGLLVWDNKEANDGVIDNVFADKVLFHAAMIVIATLTINATTVAKLLAYLGLDKVDDLKDKLFRVSMEEIATAGMREVESLKMDELISCASWPDVRKHGDLKPKPKRTKDASNSRGDIARVKSRSSKSGLDDDAANERSLRKHLTEVREMRESRRRCLAAVKASYRNQFRQGLLSRQALHFLENLTEKMIDNDCQMNEWESIAEQHLFSRVKRRSNRLMRMVFKRWDFELLQFGYDVVCGFYHARHEALHSMEMIIGGDSAAFHHLRSIISDDQEIAKRTILEVQRYLPEIAANIATLRAARSMLNVQRFAASQLYEEGFLDKLEHTRIQHMIDHKMHHIQVNPPEIEMPSKYDLIKEIPWLVSAPEDMVKEISDLATEHMVDEGEMIIKQGEKSSNMFLIARGTCTVVYENKEAKKEVLSEIGVGSLIGDISWLNNQPRSASVLAASRGLVYSFNGEAMKSVLNRETLMYSVNGQSERGASFTIRGALRSVRSTGRDVGKKTSGEEGKEELVKQIGSQDPAATRKKAKKINSTIKKKLWQSAGLKLSENLLRYEEPYNTWEKPELRRWLMQWILFIPEDESTRAEIVRPCILVDGKAQLPWQETTGEEYESPKYLKPVDGKPMKLLLKGAKIFCPPGAIKKSQATEKMQRRSSVDGALFQVAGWKLIKQKMVDEKKGGWGKLAIDLKGAVAKEKEANDVAKAKVATLEKRGNANYLSEGFHQRITGHNNNNNNASPVTPPPKFKKERTFRSAAVNPTAGSNSSGNSGHSSEEDLRPPSFASAGLTQNSNLELPDMHRPGRRIMKELSFKQKTNSDGKSLDSFVTSDEKTHTSVGVIGKAVMAFKIPGTVPEGSAR</sequence>
<dbReference type="CDD" id="cd00038">
    <property type="entry name" value="CAP_ED"/>
    <property type="match status" value="1"/>
</dbReference>
<keyword evidence="3" id="KW-1003">Cell membrane</keyword>
<evidence type="ECO:0000256" key="5">
    <source>
        <dbReference type="ARBA" id="ARBA00022989"/>
    </source>
</evidence>
<dbReference type="InterPro" id="IPR000595">
    <property type="entry name" value="cNMP-bd_dom"/>
</dbReference>
<evidence type="ECO:0000256" key="1">
    <source>
        <dbReference type="ARBA" id="ARBA00004651"/>
    </source>
</evidence>
<feature type="transmembrane region" description="Helical" evidence="11">
    <location>
        <begin position="134"/>
        <end position="160"/>
    </location>
</feature>
<feature type="region of interest" description="Disordered" evidence="10">
    <location>
        <begin position="806"/>
        <end position="838"/>
    </location>
</feature>
<name>A0A9W7G4I7_9STRA</name>
<comment type="caution">
    <text evidence="13">The sequence shown here is derived from an EMBL/GenBank/DDBJ whole genome shotgun (WGS) entry which is preliminary data.</text>
</comment>
<dbReference type="EMBL" id="BRXZ01007715">
    <property type="protein sequence ID" value="GMI32806.1"/>
    <property type="molecule type" value="Genomic_DNA"/>
</dbReference>
<evidence type="ECO:0000256" key="10">
    <source>
        <dbReference type="SAM" id="MobiDB-lite"/>
    </source>
</evidence>
<evidence type="ECO:0000256" key="4">
    <source>
        <dbReference type="ARBA" id="ARBA00022692"/>
    </source>
</evidence>
<dbReference type="GO" id="GO:0098719">
    <property type="term" value="P:sodium ion import across plasma membrane"/>
    <property type="evidence" value="ECO:0007669"/>
    <property type="project" value="TreeGrafter"/>
</dbReference>
<evidence type="ECO:0000256" key="2">
    <source>
        <dbReference type="ARBA" id="ARBA00022448"/>
    </source>
</evidence>
<evidence type="ECO:0000256" key="8">
    <source>
        <dbReference type="ARBA" id="ARBA00023136"/>
    </source>
</evidence>
<feature type="transmembrane region" description="Helical" evidence="11">
    <location>
        <begin position="336"/>
        <end position="362"/>
    </location>
</feature>
<keyword evidence="5 11" id="KW-1133">Transmembrane helix</keyword>
<feature type="transmembrane region" description="Helical" evidence="11">
    <location>
        <begin position="180"/>
        <end position="205"/>
    </location>
</feature>
<keyword evidence="4 11" id="KW-0812">Transmembrane</keyword>
<dbReference type="Pfam" id="PF00027">
    <property type="entry name" value="cNMP_binding"/>
    <property type="match status" value="1"/>
</dbReference>
<evidence type="ECO:0000256" key="7">
    <source>
        <dbReference type="ARBA" id="ARBA00023065"/>
    </source>
</evidence>
<dbReference type="InterPro" id="IPR018422">
    <property type="entry name" value="Cation/H_exchanger_CPA1"/>
</dbReference>
<feature type="region of interest" description="Disordered" evidence="10">
    <location>
        <begin position="1034"/>
        <end position="1109"/>
    </location>
</feature>
<keyword evidence="7" id="KW-0406">Ion transport</keyword>
<comment type="subcellular location">
    <subcellularLocation>
        <location evidence="1">Cell membrane</location>
        <topology evidence="1">Multi-pass membrane protein</topology>
    </subcellularLocation>
</comment>
<feature type="compositionally biased region" description="Basic and acidic residues" evidence="10">
    <location>
        <begin position="407"/>
        <end position="430"/>
    </location>
</feature>
<dbReference type="PANTHER" id="PTHR10110:SF86">
    <property type="entry name" value="SODIUM_HYDROGEN EXCHANGER 7"/>
    <property type="match status" value="1"/>
</dbReference>
<keyword evidence="14" id="KW-1185">Reference proteome</keyword>
<evidence type="ECO:0000256" key="11">
    <source>
        <dbReference type="SAM" id="Phobius"/>
    </source>
</evidence>
<feature type="transmembrane region" description="Helical" evidence="11">
    <location>
        <begin position="226"/>
        <end position="245"/>
    </location>
</feature>
<feature type="transmembrane region" description="Helical" evidence="11">
    <location>
        <begin position="257"/>
        <end position="289"/>
    </location>
</feature>
<evidence type="ECO:0000256" key="9">
    <source>
        <dbReference type="ARBA" id="ARBA00023201"/>
    </source>
</evidence>
<keyword evidence="6" id="KW-0915">Sodium</keyword>
<feature type="transmembrane region" description="Helical" evidence="11">
    <location>
        <begin position="37"/>
        <end position="60"/>
    </location>
</feature>
<gene>
    <name evidence="13" type="ORF">TrRE_jg9229</name>
</gene>
<feature type="compositionally biased region" description="Low complexity" evidence="10">
    <location>
        <begin position="1070"/>
        <end position="1079"/>
    </location>
</feature>
<keyword evidence="9" id="KW-0739">Sodium transport</keyword>
<evidence type="ECO:0000259" key="12">
    <source>
        <dbReference type="PROSITE" id="PS50042"/>
    </source>
</evidence>
<feature type="compositionally biased region" description="Basic and acidic residues" evidence="10">
    <location>
        <begin position="806"/>
        <end position="823"/>
    </location>
</feature>
<keyword evidence="8 11" id="KW-0472">Membrane</keyword>
<dbReference type="GO" id="GO:0005886">
    <property type="term" value="C:plasma membrane"/>
    <property type="evidence" value="ECO:0007669"/>
    <property type="project" value="UniProtKB-SubCell"/>
</dbReference>
<feature type="transmembrane region" description="Helical" evidence="11">
    <location>
        <begin position="6"/>
        <end position="25"/>
    </location>
</feature>
<dbReference type="InterPro" id="IPR014710">
    <property type="entry name" value="RmlC-like_jellyroll"/>
</dbReference>
<dbReference type="InterPro" id="IPR018490">
    <property type="entry name" value="cNMP-bd_dom_sf"/>
</dbReference>
<dbReference type="Gene3D" id="6.10.140.1330">
    <property type="match status" value="1"/>
</dbReference>
<dbReference type="AlphaFoldDB" id="A0A9W7G4I7"/>
<dbReference type="Pfam" id="PF00999">
    <property type="entry name" value="Na_H_Exchanger"/>
    <property type="match status" value="1"/>
</dbReference>
<proteinExistence type="predicted"/>
<dbReference type="OrthoDB" id="441412at2759"/>
<dbReference type="PROSITE" id="PS50042">
    <property type="entry name" value="CNMP_BINDING_3"/>
    <property type="match status" value="1"/>
</dbReference>
<evidence type="ECO:0000256" key="3">
    <source>
        <dbReference type="ARBA" id="ARBA00022475"/>
    </source>
</evidence>
<feature type="region of interest" description="Disordered" evidence="10">
    <location>
        <begin position="407"/>
        <end position="445"/>
    </location>
</feature>
<evidence type="ECO:0000313" key="14">
    <source>
        <dbReference type="Proteomes" id="UP001165082"/>
    </source>
</evidence>
<dbReference type="GO" id="GO:0015385">
    <property type="term" value="F:sodium:proton antiporter activity"/>
    <property type="evidence" value="ECO:0007669"/>
    <property type="project" value="InterPro"/>
</dbReference>
<evidence type="ECO:0000256" key="6">
    <source>
        <dbReference type="ARBA" id="ARBA00023053"/>
    </source>
</evidence>
<dbReference type="GO" id="GO:0051453">
    <property type="term" value="P:regulation of intracellular pH"/>
    <property type="evidence" value="ECO:0007669"/>
    <property type="project" value="TreeGrafter"/>
</dbReference>
<organism evidence="13 14">
    <name type="scientific">Triparma retinervis</name>
    <dbReference type="NCBI Taxonomy" id="2557542"/>
    <lineage>
        <taxon>Eukaryota</taxon>
        <taxon>Sar</taxon>
        <taxon>Stramenopiles</taxon>
        <taxon>Ochrophyta</taxon>
        <taxon>Bolidophyceae</taxon>
        <taxon>Parmales</taxon>
        <taxon>Triparmaceae</taxon>
        <taxon>Triparma</taxon>
    </lineage>
</organism>
<evidence type="ECO:0000313" key="13">
    <source>
        <dbReference type="EMBL" id="GMI32806.1"/>
    </source>
</evidence>
<dbReference type="InterPro" id="IPR006153">
    <property type="entry name" value="Cation/H_exchanger_TM"/>
</dbReference>
<feature type="transmembrane region" description="Helical" evidence="11">
    <location>
        <begin position="66"/>
        <end position="87"/>
    </location>
</feature>
<reference evidence="13" key="1">
    <citation type="submission" date="2022-07" db="EMBL/GenBank/DDBJ databases">
        <title>Genome analysis of Parmales, a sister group of diatoms, reveals the evolutionary specialization of diatoms from phago-mixotrophs to photoautotrophs.</title>
        <authorList>
            <person name="Ban H."/>
            <person name="Sato S."/>
            <person name="Yoshikawa S."/>
            <person name="Kazumasa Y."/>
            <person name="Nakamura Y."/>
            <person name="Ichinomiya M."/>
            <person name="Saitoh K."/>
            <person name="Sato N."/>
            <person name="Blanc-Mathieu R."/>
            <person name="Endo H."/>
            <person name="Kuwata A."/>
            <person name="Ogata H."/>
        </authorList>
    </citation>
    <scope>NUCLEOTIDE SEQUENCE</scope>
</reference>
<accession>A0A9W7G4I7</accession>
<dbReference type="PANTHER" id="PTHR10110">
    <property type="entry name" value="SODIUM/HYDROGEN EXCHANGER"/>
    <property type="match status" value="1"/>
</dbReference>
<protein>
    <recommendedName>
        <fullName evidence="12">Cyclic nucleotide-binding domain-containing protein</fullName>
    </recommendedName>
</protein>